<dbReference type="InterPro" id="IPR043502">
    <property type="entry name" value="DNA/RNA_pol_sf"/>
</dbReference>
<dbReference type="Proteomes" id="UP000264800">
    <property type="component" value="Unplaced"/>
</dbReference>
<feature type="region of interest" description="Disordered" evidence="1">
    <location>
        <begin position="232"/>
        <end position="254"/>
    </location>
</feature>
<evidence type="ECO:0000256" key="1">
    <source>
        <dbReference type="SAM" id="MobiDB-lite"/>
    </source>
</evidence>
<reference evidence="3" key="1">
    <citation type="submission" date="2025-08" db="UniProtKB">
        <authorList>
            <consortium name="Ensembl"/>
        </authorList>
    </citation>
    <scope>IDENTIFICATION</scope>
</reference>
<reference evidence="3" key="2">
    <citation type="submission" date="2025-09" db="UniProtKB">
        <authorList>
            <consortium name="Ensembl"/>
        </authorList>
    </citation>
    <scope>IDENTIFICATION</scope>
</reference>
<evidence type="ECO:0000259" key="2">
    <source>
        <dbReference type="PROSITE" id="PS50878"/>
    </source>
</evidence>
<keyword evidence="4" id="KW-1185">Reference proteome</keyword>
<evidence type="ECO:0000313" key="3">
    <source>
        <dbReference type="Ensembl" id="ENSKMAP00000009781.1"/>
    </source>
</evidence>
<dbReference type="AlphaFoldDB" id="A0A3Q3A0K8"/>
<dbReference type="GeneTree" id="ENSGT01150000286909"/>
<dbReference type="InterPro" id="IPR000477">
    <property type="entry name" value="RT_dom"/>
</dbReference>
<dbReference type="STRING" id="37003.ENSKMAP00000009781"/>
<feature type="compositionally biased region" description="Low complexity" evidence="1">
    <location>
        <begin position="232"/>
        <end position="248"/>
    </location>
</feature>
<evidence type="ECO:0000313" key="4">
    <source>
        <dbReference type="Proteomes" id="UP000264800"/>
    </source>
</evidence>
<sequence>ISKILEKVVASQLHSHLSSNNLYEEFQSGFRPHHSTKTALTKITNDLLLAADSGLLSILILLDLSAAFDTISHSILLDRLTSIGISDTAFGWFNSYLSDRTQFIQIKFFHSQSSPVSTGVPQGSVLGPLLFITYLLPLGYIFRKFGVRFHCYADDTQLYQSTKPNSTHTPSILTDCLNELNFLQPNSDKTEIILVGTKNSVSKSKHLLIPFNNSLLTPSISFRWCRTRLHVSSLKPSPSPATAPLAPSQITHHL</sequence>
<dbReference type="Pfam" id="PF00078">
    <property type="entry name" value="RVT_1"/>
    <property type="match status" value="1"/>
</dbReference>
<dbReference type="PANTHER" id="PTHR33332">
    <property type="entry name" value="REVERSE TRANSCRIPTASE DOMAIN-CONTAINING PROTEIN"/>
    <property type="match status" value="1"/>
</dbReference>
<feature type="domain" description="Reverse transcriptase" evidence="2">
    <location>
        <begin position="1"/>
        <end position="229"/>
    </location>
</feature>
<dbReference type="OMA" id="HQEPRRF"/>
<organism evidence="3 4">
    <name type="scientific">Kryptolebias marmoratus</name>
    <name type="common">Mangrove killifish</name>
    <name type="synonym">Rivulus marmoratus</name>
    <dbReference type="NCBI Taxonomy" id="37003"/>
    <lineage>
        <taxon>Eukaryota</taxon>
        <taxon>Metazoa</taxon>
        <taxon>Chordata</taxon>
        <taxon>Craniata</taxon>
        <taxon>Vertebrata</taxon>
        <taxon>Euteleostomi</taxon>
        <taxon>Actinopterygii</taxon>
        <taxon>Neopterygii</taxon>
        <taxon>Teleostei</taxon>
        <taxon>Neoteleostei</taxon>
        <taxon>Acanthomorphata</taxon>
        <taxon>Ovalentaria</taxon>
        <taxon>Atherinomorphae</taxon>
        <taxon>Cyprinodontiformes</taxon>
        <taxon>Rivulidae</taxon>
        <taxon>Kryptolebias</taxon>
    </lineage>
</organism>
<dbReference type="Ensembl" id="ENSKMAT00000009936.1">
    <property type="protein sequence ID" value="ENSKMAP00000009781.1"/>
    <property type="gene ID" value="ENSKMAG00000007346.1"/>
</dbReference>
<proteinExistence type="predicted"/>
<dbReference type="SUPFAM" id="SSF56672">
    <property type="entry name" value="DNA/RNA polymerases"/>
    <property type="match status" value="1"/>
</dbReference>
<protein>
    <recommendedName>
        <fullName evidence="2">Reverse transcriptase domain-containing protein</fullName>
    </recommendedName>
</protein>
<name>A0A3Q3A0K8_KRYMA</name>
<accession>A0A3Q3A0K8</accession>
<dbReference type="PROSITE" id="PS50878">
    <property type="entry name" value="RT_POL"/>
    <property type="match status" value="1"/>
</dbReference>